<accession>A0A2T7PMQ3</accession>
<gene>
    <name evidence="13" type="ORF">C0Q70_05972</name>
</gene>
<comment type="caution">
    <text evidence="13">The sequence shown here is derived from an EMBL/GenBank/DDBJ whole genome shotgun (WGS) entry which is preliminary data.</text>
</comment>
<dbReference type="EMBL" id="PZQS01000003">
    <property type="protein sequence ID" value="PVD34695.1"/>
    <property type="molecule type" value="Genomic_DNA"/>
</dbReference>
<evidence type="ECO:0000256" key="3">
    <source>
        <dbReference type="ARBA" id="ARBA00022670"/>
    </source>
</evidence>
<feature type="domain" description="Calpain catalytic" evidence="12">
    <location>
        <begin position="144"/>
        <end position="384"/>
    </location>
</feature>
<dbReference type="CDD" id="cd00044">
    <property type="entry name" value="CysPc"/>
    <property type="match status" value="1"/>
</dbReference>
<keyword evidence="6" id="KW-0863">Zinc-finger</keyword>
<dbReference type="GO" id="GO:0004198">
    <property type="term" value="F:calcium-dependent cysteine-type endopeptidase activity"/>
    <property type="evidence" value="ECO:0007669"/>
    <property type="project" value="InterPro"/>
</dbReference>
<keyword evidence="4" id="KW-0479">Metal-binding</keyword>
<protein>
    <recommendedName>
        <fullName evidence="12">Calpain catalytic domain-containing protein</fullName>
    </recommendedName>
</protein>
<evidence type="ECO:0000256" key="5">
    <source>
        <dbReference type="ARBA" id="ARBA00022737"/>
    </source>
</evidence>
<keyword evidence="5" id="KW-0677">Repeat</keyword>
<dbReference type="PANTHER" id="PTHR10183">
    <property type="entry name" value="CALPAIN"/>
    <property type="match status" value="1"/>
</dbReference>
<keyword evidence="7" id="KW-0378">Hydrolase</keyword>
<evidence type="ECO:0000313" key="13">
    <source>
        <dbReference type="EMBL" id="PVD34695.1"/>
    </source>
</evidence>
<name>A0A2T7PMQ3_POMCA</name>
<evidence type="ECO:0000256" key="4">
    <source>
        <dbReference type="ARBA" id="ARBA00022723"/>
    </source>
</evidence>
<feature type="active site" evidence="10">
    <location>
        <position position="325"/>
    </location>
</feature>
<dbReference type="STRING" id="400727.A0A2T7PMQ3"/>
<dbReference type="SMART" id="SM00230">
    <property type="entry name" value="CysPc"/>
    <property type="match status" value="1"/>
</dbReference>
<dbReference type="OrthoDB" id="424753at2759"/>
<dbReference type="PANTHER" id="PTHR10183:SF382">
    <property type="entry name" value="CALPAIN-15"/>
    <property type="match status" value="1"/>
</dbReference>
<comment type="caution">
    <text evidence="11">Lacks conserved residue(s) required for the propagation of feature annotation.</text>
</comment>
<dbReference type="Proteomes" id="UP000245119">
    <property type="component" value="Linkage Group LG3"/>
</dbReference>
<evidence type="ECO:0000256" key="11">
    <source>
        <dbReference type="PROSITE-ProRule" id="PRU00239"/>
    </source>
</evidence>
<keyword evidence="14" id="KW-1185">Reference proteome</keyword>
<dbReference type="GO" id="GO:0006508">
    <property type="term" value="P:proteolysis"/>
    <property type="evidence" value="ECO:0007669"/>
    <property type="project" value="UniProtKB-KW"/>
</dbReference>
<dbReference type="GO" id="GO:0005737">
    <property type="term" value="C:cytoplasm"/>
    <property type="evidence" value="ECO:0007669"/>
    <property type="project" value="TreeGrafter"/>
</dbReference>
<dbReference type="SUPFAM" id="SSF54001">
    <property type="entry name" value="Cysteine proteinases"/>
    <property type="match status" value="1"/>
</dbReference>
<evidence type="ECO:0000256" key="10">
    <source>
        <dbReference type="PIRSR" id="PIRSR622684-1"/>
    </source>
</evidence>
<dbReference type="InterPro" id="IPR001300">
    <property type="entry name" value="Peptidase_C2_calpain_cat"/>
</dbReference>
<keyword evidence="3" id="KW-0645">Protease</keyword>
<dbReference type="InterPro" id="IPR038765">
    <property type="entry name" value="Papain-like_cys_pep_sf"/>
</dbReference>
<dbReference type="InterPro" id="IPR022684">
    <property type="entry name" value="Calpain_cysteine_protease"/>
</dbReference>
<keyword evidence="2" id="KW-0597">Phosphoprotein</keyword>
<proteinExistence type="inferred from homology"/>
<evidence type="ECO:0000313" key="14">
    <source>
        <dbReference type="Proteomes" id="UP000245119"/>
    </source>
</evidence>
<evidence type="ECO:0000256" key="8">
    <source>
        <dbReference type="ARBA" id="ARBA00022807"/>
    </source>
</evidence>
<evidence type="ECO:0000256" key="6">
    <source>
        <dbReference type="ARBA" id="ARBA00022771"/>
    </source>
</evidence>
<keyword evidence="8" id="KW-0788">Thiol protease</keyword>
<evidence type="ECO:0000256" key="2">
    <source>
        <dbReference type="ARBA" id="ARBA00022553"/>
    </source>
</evidence>
<organism evidence="13 14">
    <name type="scientific">Pomacea canaliculata</name>
    <name type="common">Golden apple snail</name>
    <dbReference type="NCBI Taxonomy" id="400727"/>
    <lineage>
        <taxon>Eukaryota</taxon>
        <taxon>Metazoa</taxon>
        <taxon>Spiralia</taxon>
        <taxon>Lophotrochozoa</taxon>
        <taxon>Mollusca</taxon>
        <taxon>Gastropoda</taxon>
        <taxon>Caenogastropoda</taxon>
        <taxon>Architaenioglossa</taxon>
        <taxon>Ampullarioidea</taxon>
        <taxon>Ampullariidae</taxon>
        <taxon>Pomacea</taxon>
    </lineage>
</organism>
<evidence type="ECO:0000259" key="12">
    <source>
        <dbReference type="PROSITE" id="PS50203"/>
    </source>
</evidence>
<dbReference type="GO" id="GO:0008270">
    <property type="term" value="F:zinc ion binding"/>
    <property type="evidence" value="ECO:0007669"/>
    <property type="project" value="UniProtKB-KW"/>
</dbReference>
<evidence type="ECO:0000256" key="1">
    <source>
        <dbReference type="ARBA" id="ARBA00007623"/>
    </source>
</evidence>
<dbReference type="AlphaFoldDB" id="A0A2T7PMQ3"/>
<dbReference type="Gene3D" id="3.90.70.10">
    <property type="entry name" value="Cysteine proteinases"/>
    <property type="match status" value="1"/>
</dbReference>
<reference evidence="13 14" key="1">
    <citation type="submission" date="2018-04" db="EMBL/GenBank/DDBJ databases">
        <title>The genome of golden apple snail Pomacea canaliculata provides insight into stress tolerance and invasive adaptation.</title>
        <authorList>
            <person name="Liu C."/>
            <person name="Liu B."/>
            <person name="Ren Y."/>
            <person name="Zhang Y."/>
            <person name="Wang H."/>
            <person name="Li S."/>
            <person name="Jiang F."/>
            <person name="Yin L."/>
            <person name="Zhang G."/>
            <person name="Qian W."/>
            <person name="Fan W."/>
        </authorList>
    </citation>
    <scope>NUCLEOTIDE SEQUENCE [LARGE SCALE GENOMIC DNA]</scope>
    <source>
        <strain evidence="13">SZHN2017</strain>
        <tissue evidence="13">Muscle</tissue>
    </source>
</reference>
<evidence type="ECO:0000256" key="7">
    <source>
        <dbReference type="ARBA" id="ARBA00022801"/>
    </source>
</evidence>
<feature type="active site" evidence="10">
    <location>
        <position position="305"/>
    </location>
</feature>
<keyword evidence="9" id="KW-0862">Zinc</keyword>
<comment type="similarity">
    <text evidence="1">Belongs to the peptidase C2 family.</text>
</comment>
<dbReference type="PROSITE" id="PS50203">
    <property type="entry name" value="CALPAIN_CAT"/>
    <property type="match status" value="1"/>
</dbReference>
<sequence length="666" mass="74744">MASEGKKTTKECRRLLIFKTQDIDEQGHRSPPPVEAINGVLPGFDMDVIARSPHSHNAQKTDGTATSPIDVDDEWCCSKCTFRCNPAWERNCGSCGQPQKVKSASATSLIQLGKDSVKYFHRVQPSCPPEEDLKSSEQRDEAKFLSSMAVLAENPKLVERIVLTREYCKEGVYQVRLCKNGTWTTVLIDDLMPCDAFRRPVFSQARRMQLWVPLIEKAMAKLHGCYEALVSGKCIEGLATLTGAPCESIPLQADEQKARQVDPDLIWAKLLSSRDMRFLMGASCGGGNMKSDESLFKQMGLRSRHAYSILDVQDVEGNKLVRLRNPWGWFSWKGDWCDGSSKWETISADARHQLMAYGDQHGIFWMSFGDLLRYFDSVDVCKIRPDDHESRIHGVFPSCAKDSMKIVKLTVFSTTEVELGLFQEGMRGSDAKNRSPLDLCLLVCREVNNCNIAVGNLVAHSPRQLSCFVGCNVMLEAGEYVVIPLSFNHWNVAPDLPKSVHHYTMSLHSSKRLLVEEISTFRNRHYDNILADAIIQVAIKKGKTEEIRNGVTVYSLMGGWAGGVFVIENRQETKAVHIHCECTNSFNIVSTRGSLVTKDVIPPHHRQVVMVLTQLEKSQCSHLSRRLVHRIACPESGLEEWGSTPSMLHEPPITPEVAFLHNTRPL</sequence>
<evidence type="ECO:0000256" key="9">
    <source>
        <dbReference type="ARBA" id="ARBA00022833"/>
    </source>
</evidence>
<dbReference type="FunFam" id="3.90.70.10:FF:000010">
    <property type="entry name" value="Calpain 15"/>
    <property type="match status" value="1"/>
</dbReference>
<dbReference type="Pfam" id="PF00648">
    <property type="entry name" value="Peptidase_C2"/>
    <property type="match status" value="1"/>
</dbReference>